<dbReference type="EMBL" id="VSRR010140860">
    <property type="protein sequence ID" value="MPD04392.1"/>
    <property type="molecule type" value="Genomic_DNA"/>
</dbReference>
<evidence type="ECO:0000313" key="1">
    <source>
        <dbReference type="EMBL" id="MPD04392.1"/>
    </source>
</evidence>
<proteinExistence type="predicted"/>
<protein>
    <submittedName>
        <fullName evidence="1">Uncharacterized protein</fullName>
    </submittedName>
</protein>
<accession>A0A5B7K217</accession>
<evidence type="ECO:0000313" key="2">
    <source>
        <dbReference type="Proteomes" id="UP000324222"/>
    </source>
</evidence>
<gene>
    <name evidence="1" type="ORF">E2C01_100077</name>
</gene>
<name>A0A5B7K217_PORTR</name>
<keyword evidence="2" id="KW-1185">Reference proteome</keyword>
<dbReference type="AlphaFoldDB" id="A0A5B7K217"/>
<reference evidence="1 2" key="1">
    <citation type="submission" date="2019-05" db="EMBL/GenBank/DDBJ databases">
        <title>Another draft genome of Portunus trituberculatus and its Hox gene families provides insights of decapod evolution.</title>
        <authorList>
            <person name="Jeong J.-H."/>
            <person name="Song I."/>
            <person name="Kim S."/>
            <person name="Choi T."/>
            <person name="Kim D."/>
            <person name="Ryu S."/>
            <person name="Kim W."/>
        </authorList>
    </citation>
    <scope>NUCLEOTIDE SEQUENCE [LARGE SCALE GENOMIC DNA]</scope>
    <source>
        <tissue evidence="1">Muscle</tissue>
    </source>
</reference>
<organism evidence="1 2">
    <name type="scientific">Portunus trituberculatus</name>
    <name type="common">Swimming crab</name>
    <name type="synonym">Neptunus trituberculatus</name>
    <dbReference type="NCBI Taxonomy" id="210409"/>
    <lineage>
        <taxon>Eukaryota</taxon>
        <taxon>Metazoa</taxon>
        <taxon>Ecdysozoa</taxon>
        <taxon>Arthropoda</taxon>
        <taxon>Crustacea</taxon>
        <taxon>Multicrustacea</taxon>
        <taxon>Malacostraca</taxon>
        <taxon>Eumalacostraca</taxon>
        <taxon>Eucarida</taxon>
        <taxon>Decapoda</taxon>
        <taxon>Pleocyemata</taxon>
        <taxon>Brachyura</taxon>
        <taxon>Eubrachyura</taxon>
        <taxon>Portunoidea</taxon>
        <taxon>Portunidae</taxon>
        <taxon>Portuninae</taxon>
        <taxon>Portunus</taxon>
    </lineage>
</organism>
<comment type="caution">
    <text evidence="1">The sequence shown here is derived from an EMBL/GenBank/DDBJ whole genome shotgun (WGS) entry which is preliminary data.</text>
</comment>
<dbReference type="Proteomes" id="UP000324222">
    <property type="component" value="Unassembled WGS sequence"/>
</dbReference>
<sequence>MLKVTPRCCVTSAFASCFAMRVISTATPVLINPATPATHLTWRTQHKTTPAVRHQNTHGAPTQPRNTLQATQQVTNLATLSSSTQSNSDFLSLILVLFQNV</sequence>